<dbReference type="InterPro" id="IPR014606">
    <property type="entry name" value="Heptose_7-P_kinase"/>
</dbReference>
<dbReference type="InterPro" id="IPR001174">
    <property type="entry name" value="HddA/FKP"/>
</dbReference>
<dbReference type="PANTHER" id="PTHR32463:SF0">
    <property type="entry name" value="L-FUCOSE KINASE"/>
    <property type="match status" value="1"/>
</dbReference>
<sequence length="335" mass="37190">MIITRTPFRVSFFGGGTDYPAWYKENGGAVLSASIDKYCYLTVRHFPPFFDSRYRIRYSRTEDTRTHDEIEHPAVRECLKFLDLKEGLEILHTADLPAMSGLGSSSSFTVGLLHALHALRGKEVAKQELAEQAIHVEQERIKENVGSQDQVAAAFGGVNRIEFSGKKGIAVSPVAVSHGRLRDLEDRLLLFFTGFSRRASEVAAEQVRNIPQKAAELARMRAMVDEGQRIVETEDLDDLGALLHEAWMLKRGLSPVITNDDLDAIYERGRAAGALGGKLLGAGGGGFMLFYVPKEKKNAVRAALKKFLCVPFRFETEGSRIILNNPSEKYEISDA</sequence>
<proteinExistence type="inferred from homology"/>
<evidence type="ECO:0000256" key="4">
    <source>
        <dbReference type="ARBA" id="ARBA00022840"/>
    </source>
</evidence>
<keyword evidence="1" id="KW-0808">Transferase</keyword>
<dbReference type="InterPro" id="IPR052203">
    <property type="entry name" value="GHMP_Kinase-Related"/>
</dbReference>
<evidence type="ECO:0000256" key="2">
    <source>
        <dbReference type="ARBA" id="ARBA00022741"/>
    </source>
</evidence>
<keyword evidence="2" id="KW-0547">Nucleotide-binding</keyword>
<dbReference type="InterPro" id="IPR013750">
    <property type="entry name" value="GHMP_kinase_C_dom"/>
</dbReference>
<organism evidence="8 9">
    <name type="scientific">Candidatus Kaiserbacteria bacterium RIFCSPHIGHO2_02_FULL_59_21</name>
    <dbReference type="NCBI Taxonomy" id="1798500"/>
    <lineage>
        <taxon>Bacteria</taxon>
        <taxon>Candidatus Kaiseribacteriota</taxon>
    </lineage>
</organism>
<name>A0A1F6E0T7_9BACT</name>
<comment type="similarity">
    <text evidence="5">Belongs to the GHMP kinase family.</text>
</comment>
<protein>
    <submittedName>
        <fullName evidence="8">Kinase</fullName>
    </submittedName>
</protein>
<dbReference type="GO" id="GO:0042352">
    <property type="term" value="P:GDP-L-fucose salvage"/>
    <property type="evidence" value="ECO:0007669"/>
    <property type="project" value="TreeGrafter"/>
</dbReference>
<feature type="domain" description="GHMP kinase C-terminal" evidence="7">
    <location>
        <begin position="233"/>
        <end position="307"/>
    </location>
</feature>
<keyword evidence="3 8" id="KW-0418">Kinase</keyword>
<dbReference type="PRINTS" id="PR00960">
    <property type="entry name" value="LMBPPROTEIN"/>
</dbReference>
<dbReference type="EMBL" id="MFLN01000024">
    <property type="protein sequence ID" value="OGG67160.1"/>
    <property type="molecule type" value="Genomic_DNA"/>
</dbReference>
<evidence type="ECO:0000259" key="6">
    <source>
        <dbReference type="Pfam" id="PF00288"/>
    </source>
</evidence>
<dbReference type="SUPFAM" id="SSF55060">
    <property type="entry name" value="GHMP Kinase, C-terminal domain"/>
    <property type="match status" value="1"/>
</dbReference>
<evidence type="ECO:0000256" key="1">
    <source>
        <dbReference type="ARBA" id="ARBA00022679"/>
    </source>
</evidence>
<dbReference type="Proteomes" id="UP000178572">
    <property type="component" value="Unassembled WGS sequence"/>
</dbReference>
<dbReference type="GO" id="GO:0005524">
    <property type="term" value="F:ATP binding"/>
    <property type="evidence" value="ECO:0007669"/>
    <property type="project" value="UniProtKB-KW"/>
</dbReference>
<reference evidence="8 9" key="1">
    <citation type="journal article" date="2016" name="Nat. Commun.">
        <title>Thousands of microbial genomes shed light on interconnected biogeochemical processes in an aquifer system.</title>
        <authorList>
            <person name="Anantharaman K."/>
            <person name="Brown C.T."/>
            <person name="Hug L.A."/>
            <person name="Sharon I."/>
            <person name="Castelle C.J."/>
            <person name="Probst A.J."/>
            <person name="Thomas B.C."/>
            <person name="Singh A."/>
            <person name="Wilkins M.J."/>
            <person name="Karaoz U."/>
            <person name="Brodie E.L."/>
            <person name="Williams K.H."/>
            <person name="Hubbard S.S."/>
            <person name="Banfield J.F."/>
        </authorList>
    </citation>
    <scope>NUCLEOTIDE SEQUENCE [LARGE SCALE GENOMIC DNA]</scope>
</reference>
<dbReference type="AlphaFoldDB" id="A0A1F6E0T7"/>
<evidence type="ECO:0000256" key="5">
    <source>
        <dbReference type="ARBA" id="ARBA00038121"/>
    </source>
</evidence>
<dbReference type="InterPro" id="IPR036554">
    <property type="entry name" value="GHMP_kinase_C_sf"/>
</dbReference>
<dbReference type="SUPFAM" id="SSF54211">
    <property type="entry name" value="Ribosomal protein S5 domain 2-like"/>
    <property type="match status" value="1"/>
</dbReference>
<feature type="domain" description="GHMP kinase N-terminal" evidence="6">
    <location>
        <begin position="78"/>
        <end position="157"/>
    </location>
</feature>
<keyword evidence="4" id="KW-0067">ATP-binding</keyword>
<evidence type="ECO:0000313" key="9">
    <source>
        <dbReference type="Proteomes" id="UP000178572"/>
    </source>
</evidence>
<dbReference type="InterPro" id="IPR006204">
    <property type="entry name" value="GHMP_kinase_N_dom"/>
</dbReference>
<evidence type="ECO:0000259" key="7">
    <source>
        <dbReference type="Pfam" id="PF08544"/>
    </source>
</evidence>
<dbReference type="Gene3D" id="3.30.230.120">
    <property type="match status" value="1"/>
</dbReference>
<evidence type="ECO:0000256" key="3">
    <source>
        <dbReference type="ARBA" id="ARBA00022777"/>
    </source>
</evidence>
<dbReference type="InterPro" id="IPR020568">
    <property type="entry name" value="Ribosomal_Su5_D2-typ_SF"/>
</dbReference>
<dbReference type="PIRSF" id="PIRSF036406">
    <property type="entry name" value="Hept_kin"/>
    <property type="match status" value="1"/>
</dbReference>
<dbReference type="PANTHER" id="PTHR32463">
    <property type="entry name" value="L-FUCOSE KINASE"/>
    <property type="match status" value="1"/>
</dbReference>
<dbReference type="STRING" id="1798500.A3C21_04330"/>
<evidence type="ECO:0000313" key="8">
    <source>
        <dbReference type="EMBL" id="OGG67160.1"/>
    </source>
</evidence>
<accession>A0A1F6E0T7</accession>
<gene>
    <name evidence="8" type="ORF">A3C21_04330</name>
</gene>
<dbReference type="GO" id="GO:0050201">
    <property type="term" value="F:fucokinase activity"/>
    <property type="evidence" value="ECO:0007669"/>
    <property type="project" value="TreeGrafter"/>
</dbReference>
<dbReference type="Pfam" id="PF08544">
    <property type="entry name" value="GHMP_kinases_C"/>
    <property type="match status" value="1"/>
</dbReference>
<comment type="caution">
    <text evidence="8">The sequence shown here is derived from an EMBL/GenBank/DDBJ whole genome shotgun (WGS) entry which is preliminary data.</text>
</comment>
<dbReference type="Pfam" id="PF00288">
    <property type="entry name" value="GHMP_kinases_N"/>
    <property type="match status" value="1"/>
</dbReference>